<dbReference type="SUPFAM" id="SSF53474">
    <property type="entry name" value="alpha/beta-Hydrolases"/>
    <property type="match status" value="1"/>
</dbReference>
<dbReference type="EMBL" id="FQUX01000001">
    <property type="protein sequence ID" value="SHE47380.1"/>
    <property type="molecule type" value="Genomic_DNA"/>
</dbReference>
<dbReference type="AlphaFoldDB" id="A0A1M4TSB2"/>
<name>A0A1M4TSB2_9FLAO</name>
<dbReference type="RefSeq" id="WP_072860022.1">
    <property type="nucleotide sequence ID" value="NZ_FQUX01000001.1"/>
</dbReference>
<reference evidence="3" key="1">
    <citation type="submission" date="2016-11" db="EMBL/GenBank/DDBJ databases">
        <authorList>
            <person name="Varghese N."/>
            <person name="Submissions S."/>
        </authorList>
    </citation>
    <scope>NUCLEOTIDE SEQUENCE [LARGE SCALE GENOMIC DNA]</scope>
    <source>
        <strain evidence="3">DSM 17539</strain>
    </source>
</reference>
<dbReference type="Proteomes" id="UP000184406">
    <property type="component" value="Unassembled WGS sequence"/>
</dbReference>
<evidence type="ECO:0000259" key="1">
    <source>
        <dbReference type="Pfam" id="PF00561"/>
    </source>
</evidence>
<dbReference type="PANTHER" id="PTHR48098">
    <property type="entry name" value="ENTEROCHELIN ESTERASE-RELATED"/>
    <property type="match status" value="1"/>
</dbReference>
<dbReference type="PANTHER" id="PTHR48098:SF3">
    <property type="entry name" value="IRON(III) ENTEROBACTIN ESTERASE"/>
    <property type="match status" value="1"/>
</dbReference>
<dbReference type="OrthoDB" id="9775130at2"/>
<protein>
    <submittedName>
        <fullName evidence="2">Esterase/lipase superfamily enzyme</fullName>
    </submittedName>
</protein>
<dbReference type="Pfam" id="PF00561">
    <property type="entry name" value="Abhydrolase_1"/>
    <property type="match status" value="1"/>
</dbReference>
<dbReference type="InterPro" id="IPR029058">
    <property type="entry name" value="AB_hydrolase_fold"/>
</dbReference>
<keyword evidence="3" id="KW-1185">Reference proteome</keyword>
<dbReference type="Gene3D" id="3.40.50.1820">
    <property type="entry name" value="alpha/beta hydrolase"/>
    <property type="match status" value="1"/>
</dbReference>
<proteinExistence type="predicted"/>
<evidence type="ECO:0000313" key="2">
    <source>
        <dbReference type="EMBL" id="SHE47380.1"/>
    </source>
</evidence>
<accession>A0A1M4TSB2</accession>
<dbReference type="InterPro" id="IPR050583">
    <property type="entry name" value="Mycobacterial_A85_antigen"/>
</dbReference>
<gene>
    <name evidence="2" type="ORF">SAMN03080594_101360</name>
</gene>
<sequence length="234" mass="27437">MEENYHKWYSPNLSKEMEMIVYGHWGYPLLIFPTTRGKYYESKDFHLIDSIAWFIEQGKVKVYCLDSIDEYSWYNRSIHPADRVKNHIWYDKMILEEVVAKVQHESPIGKVAVAGCSFGGYHAANFAFRHPEKVSHLFTMSGAFDIRDQLDGYYDDNVYFNNPVDYLPNMNHPDLYNMKIILGTSEHDICLGANLGMSAILSNKGIDHWLDNRPNASHDWPIWREMFPHYLSLM</sequence>
<feature type="domain" description="AB hydrolase-1" evidence="1">
    <location>
        <begin position="95"/>
        <end position="148"/>
    </location>
</feature>
<dbReference type="InterPro" id="IPR000073">
    <property type="entry name" value="AB_hydrolase_1"/>
</dbReference>
<organism evidence="2 3">
    <name type="scientific">Arenibacter palladensis</name>
    <dbReference type="NCBI Taxonomy" id="237373"/>
    <lineage>
        <taxon>Bacteria</taxon>
        <taxon>Pseudomonadati</taxon>
        <taxon>Bacteroidota</taxon>
        <taxon>Flavobacteriia</taxon>
        <taxon>Flavobacteriales</taxon>
        <taxon>Flavobacteriaceae</taxon>
        <taxon>Arenibacter</taxon>
    </lineage>
</organism>
<evidence type="ECO:0000313" key="3">
    <source>
        <dbReference type="Proteomes" id="UP000184406"/>
    </source>
</evidence>